<feature type="domain" description="Xaa-Pro dipeptidyl-peptidase C-terminal" evidence="3">
    <location>
        <begin position="314"/>
        <end position="544"/>
    </location>
</feature>
<dbReference type="InterPro" id="IPR000383">
    <property type="entry name" value="Xaa-Pro-like_dom"/>
</dbReference>
<dbReference type="Gene3D" id="3.40.50.1820">
    <property type="entry name" value="alpha/beta hydrolase"/>
    <property type="match status" value="1"/>
</dbReference>
<sequence>MSQPSPRSFLGWILDYLAAWIFNLPPEKCSYTVQTVRIPVAPSVELLAQLYQPTNLNPSSTILSVGPYGRSSIMGLGSVRLFASRGYQGLLVSVRGTFGSGGTFDPGLHTTDDAKAIVSWMQKQSWYTGRFAMFGASYLGLTQWATLENQPPDMAASVILVGPHDLSQYIWSTGALNLDLLLWAGLIARQEGCSMLWAQLQMQFATSRLSHQLFRAVPLADAADKYFSGKTPWLRRRIETPDLNDAFWKPMQHLKAVERADLPILMVSGWQDVFLPQTMEQYHVLQKRGVDVALTIGPWHHATVQNGTTFSETFQWLEQKVAKKQGAERTSPVRYYVSGAKEWRNAATWPPLTASKDLYLHPTKLSETKPPARATESTFVFDPENPTPALGGPRLAHSNVFIDTALAERDDVLTFTTDPLSHDTEVLGPCVVELIHSSDGPADLFVRISDVDERHVSRYVTETYQRLTTMTTTGKRDGETIRLSLPDCAHRFKKGHAIRLVVAGGNYPHYTPNSGVVSGDVNDATKRLVTHVVRHAADQLSKLTISVAN</sequence>
<dbReference type="SUPFAM" id="SSF49785">
    <property type="entry name" value="Galactose-binding domain-like"/>
    <property type="match status" value="1"/>
</dbReference>
<dbReference type="Proteomes" id="UP001251528">
    <property type="component" value="Unassembled WGS sequence"/>
</dbReference>
<evidence type="ECO:0000313" key="5">
    <source>
        <dbReference type="Proteomes" id="UP001251528"/>
    </source>
</evidence>
<dbReference type="InterPro" id="IPR005674">
    <property type="entry name" value="CocE/Ser_esterase"/>
</dbReference>
<name>A0AAJ0CXU9_9HYPO</name>
<dbReference type="Pfam" id="PF02129">
    <property type="entry name" value="Peptidase_S15"/>
    <property type="match status" value="1"/>
</dbReference>
<dbReference type="InterPro" id="IPR013736">
    <property type="entry name" value="Xaa-Pro_dipept_C"/>
</dbReference>
<feature type="signal peptide" evidence="2">
    <location>
        <begin position="1"/>
        <end position="19"/>
    </location>
</feature>
<feature type="chain" id="PRO_5042475594" description="Xaa-Pro dipeptidyl-peptidase C-terminal domain-containing protein" evidence="2">
    <location>
        <begin position="20"/>
        <end position="549"/>
    </location>
</feature>
<comment type="caution">
    <text evidence="4">The sequence shown here is derived from an EMBL/GenBank/DDBJ whole genome shotgun (WGS) entry which is preliminary data.</text>
</comment>
<dbReference type="EMBL" id="JASWJB010000040">
    <property type="protein sequence ID" value="KAK2606417.1"/>
    <property type="molecule type" value="Genomic_DNA"/>
</dbReference>
<dbReference type="Gene3D" id="2.60.120.260">
    <property type="entry name" value="Galactose-binding domain-like"/>
    <property type="match status" value="1"/>
</dbReference>
<organism evidence="4 5">
    <name type="scientific">Conoideocrella luteorostrata</name>
    <dbReference type="NCBI Taxonomy" id="1105319"/>
    <lineage>
        <taxon>Eukaryota</taxon>
        <taxon>Fungi</taxon>
        <taxon>Dikarya</taxon>
        <taxon>Ascomycota</taxon>
        <taxon>Pezizomycotina</taxon>
        <taxon>Sordariomycetes</taxon>
        <taxon>Hypocreomycetidae</taxon>
        <taxon>Hypocreales</taxon>
        <taxon>Clavicipitaceae</taxon>
        <taxon>Conoideocrella</taxon>
    </lineage>
</organism>
<dbReference type="SUPFAM" id="SSF53474">
    <property type="entry name" value="alpha/beta-Hydrolases"/>
    <property type="match status" value="1"/>
</dbReference>
<proteinExistence type="predicted"/>
<keyword evidence="2" id="KW-0732">Signal</keyword>
<keyword evidence="1" id="KW-0378">Hydrolase</keyword>
<dbReference type="InterPro" id="IPR008979">
    <property type="entry name" value="Galactose-bd-like_sf"/>
</dbReference>
<dbReference type="NCBIfam" id="TIGR00976">
    <property type="entry name" value="CocE_NonD"/>
    <property type="match status" value="1"/>
</dbReference>
<dbReference type="InterPro" id="IPR029058">
    <property type="entry name" value="AB_hydrolase_fold"/>
</dbReference>
<dbReference type="GO" id="GO:0008239">
    <property type="term" value="F:dipeptidyl-peptidase activity"/>
    <property type="evidence" value="ECO:0007669"/>
    <property type="project" value="InterPro"/>
</dbReference>
<evidence type="ECO:0000256" key="1">
    <source>
        <dbReference type="ARBA" id="ARBA00022801"/>
    </source>
</evidence>
<dbReference type="SMART" id="SM00939">
    <property type="entry name" value="PepX_C"/>
    <property type="match status" value="1"/>
</dbReference>
<dbReference type="AlphaFoldDB" id="A0AAJ0CXU9"/>
<reference evidence="4" key="1">
    <citation type="submission" date="2023-06" db="EMBL/GenBank/DDBJ databases">
        <title>Conoideocrella luteorostrata (Hypocreales: Clavicipitaceae), a potential biocontrol fungus for elongate hemlock scale in United States Christmas tree production areas.</title>
        <authorList>
            <person name="Barrett H."/>
            <person name="Lovett B."/>
            <person name="Macias A.M."/>
            <person name="Stajich J.E."/>
            <person name="Kasson M.T."/>
        </authorList>
    </citation>
    <scope>NUCLEOTIDE SEQUENCE</scope>
    <source>
        <strain evidence="4">ARSEF 14590</strain>
    </source>
</reference>
<evidence type="ECO:0000259" key="3">
    <source>
        <dbReference type="SMART" id="SM00939"/>
    </source>
</evidence>
<dbReference type="Pfam" id="PF08530">
    <property type="entry name" value="PepX_C"/>
    <property type="match status" value="1"/>
</dbReference>
<gene>
    <name evidence="4" type="ORF">QQS21_003109</name>
</gene>
<dbReference type="Gene3D" id="1.10.3020.10">
    <property type="entry name" value="alpha-amino acid ester hydrolase ( Helical cap domain)"/>
    <property type="match status" value="1"/>
</dbReference>
<accession>A0AAJ0CXU9</accession>
<keyword evidence="5" id="KW-1185">Reference proteome</keyword>
<evidence type="ECO:0000256" key="2">
    <source>
        <dbReference type="SAM" id="SignalP"/>
    </source>
</evidence>
<protein>
    <recommendedName>
        <fullName evidence="3">Xaa-Pro dipeptidyl-peptidase C-terminal domain-containing protein</fullName>
    </recommendedName>
</protein>
<evidence type="ECO:0000313" key="4">
    <source>
        <dbReference type="EMBL" id="KAK2606417.1"/>
    </source>
</evidence>